<name>A0AA40D006_9PEZI</name>
<evidence type="ECO:0000313" key="1">
    <source>
        <dbReference type="EMBL" id="KAK0655309.1"/>
    </source>
</evidence>
<reference evidence="1" key="1">
    <citation type="submission" date="2023-06" db="EMBL/GenBank/DDBJ databases">
        <title>Genome-scale phylogeny and comparative genomics of the fungal order Sordariales.</title>
        <authorList>
            <consortium name="Lawrence Berkeley National Laboratory"/>
            <person name="Hensen N."/>
            <person name="Bonometti L."/>
            <person name="Westerberg I."/>
            <person name="Brannstrom I.O."/>
            <person name="Guillou S."/>
            <person name="Cros-Aarteil S."/>
            <person name="Calhoun S."/>
            <person name="Haridas S."/>
            <person name="Kuo A."/>
            <person name="Mondo S."/>
            <person name="Pangilinan J."/>
            <person name="Riley R."/>
            <person name="Labutti K."/>
            <person name="Andreopoulos B."/>
            <person name="Lipzen A."/>
            <person name="Chen C."/>
            <person name="Yanf M."/>
            <person name="Daum C."/>
            <person name="Ng V."/>
            <person name="Clum A."/>
            <person name="Steindorff A."/>
            <person name="Ohm R."/>
            <person name="Martin F."/>
            <person name="Silar P."/>
            <person name="Natvig D."/>
            <person name="Lalanne C."/>
            <person name="Gautier V."/>
            <person name="Ament-Velasquez S.L."/>
            <person name="Kruys A."/>
            <person name="Hutchinson M.I."/>
            <person name="Powell A.J."/>
            <person name="Barry K."/>
            <person name="Miller A.N."/>
            <person name="Grigoriev I.V."/>
            <person name="Debuchy R."/>
            <person name="Gladieux P."/>
            <person name="Thoren M.H."/>
            <person name="Johannesson H."/>
        </authorList>
    </citation>
    <scope>NUCLEOTIDE SEQUENCE</scope>
    <source>
        <strain evidence="1">SMH2532-1</strain>
    </source>
</reference>
<keyword evidence="2" id="KW-1185">Reference proteome</keyword>
<evidence type="ECO:0000313" key="2">
    <source>
        <dbReference type="Proteomes" id="UP001174936"/>
    </source>
</evidence>
<organism evidence="1 2">
    <name type="scientific">Cercophora newfieldiana</name>
    <dbReference type="NCBI Taxonomy" id="92897"/>
    <lineage>
        <taxon>Eukaryota</taxon>
        <taxon>Fungi</taxon>
        <taxon>Dikarya</taxon>
        <taxon>Ascomycota</taxon>
        <taxon>Pezizomycotina</taxon>
        <taxon>Sordariomycetes</taxon>
        <taxon>Sordariomycetidae</taxon>
        <taxon>Sordariales</taxon>
        <taxon>Lasiosphaeriaceae</taxon>
        <taxon>Cercophora</taxon>
    </lineage>
</organism>
<gene>
    <name evidence="1" type="ORF">B0T16DRAFT_317940</name>
</gene>
<dbReference type="EMBL" id="JAULSV010000001">
    <property type="protein sequence ID" value="KAK0655309.1"/>
    <property type="molecule type" value="Genomic_DNA"/>
</dbReference>
<protein>
    <submittedName>
        <fullName evidence="1">Uncharacterized protein</fullName>
    </submittedName>
</protein>
<feature type="non-terminal residue" evidence="1">
    <location>
        <position position="1"/>
    </location>
</feature>
<dbReference type="Proteomes" id="UP001174936">
    <property type="component" value="Unassembled WGS sequence"/>
</dbReference>
<proteinExistence type="predicted"/>
<comment type="caution">
    <text evidence="1">The sequence shown here is derived from an EMBL/GenBank/DDBJ whole genome shotgun (WGS) entry which is preliminary data.</text>
</comment>
<sequence length="128" mass="14415">RIRLKQQRRVRPDNALEDPYIAAVLIAMAQARRQQTIGETKVHLLALHSTGKLKLYFYTAHIPNTILKRLDHPSRSFDSGPVRISYQRIPFKPEASWIEAISAVIIAARGDMGAEGVTYPTPPIQTEV</sequence>
<accession>A0AA40D006</accession>
<dbReference type="AlphaFoldDB" id="A0AA40D006"/>